<reference evidence="14 15" key="1">
    <citation type="submission" date="2022-12" db="EMBL/GenBank/DDBJ databases">
        <title>Chromosome-level genome assembly of true bugs.</title>
        <authorList>
            <person name="Ma L."/>
            <person name="Li H."/>
        </authorList>
    </citation>
    <scope>NUCLEOTIDE SEQUENCE [LARGE SCALE GENOMIC DNA]</scope>
    <source>
        <strain evidence="14">Lab_2022b</strain>
    </source>
</reference>
<protein>
    <recommendedName>
        <fullName evidence="13">Reverse transcriptase domain-containing protein</fullName>
    </recommendedName>
</protein>
<keyword evidence="5 12" id="KW-0812">Transmembrane</keyword>
<feature type="transmembrane region" description="Helical" evidence="12">
    <location>
        <begin position="257"/>
        <end position="281"/>
    </location>
</feature>
<evidence type="ECO:0000256" key="7">
    <source>
        <dbReference type="ARBA" id="ARBA00022989"/>
    </source>
</evidence>
<evidence type="ECO:0000259" key="13">
    <source>
        <dbReference type="PROSITE" id="PS50878"/>
    </source>
</evidence>
<dbReference type="PANTHER" id="PTHR11923">
    <property type="entry name" value="SCAVENGER RECEPTOR CLASS B TYPE-1 SR-B1"/>
    <property type="match status" value="1"/>
</dbReference>
<dbReference type="EMBL" id="JAPXFL010000004">
    <property type="protein sequence ID" value="KAK9507147.1"/>
    <property type="molecule type" value="Genomic_DNA"/>
</dbReference>
<evidence type="ECO:0000256" key="8">
    <source>
        <dbReference type="ARBA" id="ARBA00023136"/>
    </source>
</evidence>
<evidence type="ECO:0000256" key="4">
    <source>
        <dbReference type="ARBA" id="ARBA00022606"/>
    </source>
</evidence>
<comment type="similarity">
    <text evidence="2">Belongs to the CD36 family.</text>
</comment>
<dbReference type="GO" id="GO:0005886">
    <property type="term" value="C:plasma membrane"/>
    <property type="evidence" value="ECO:0007669"/>
    <property type="project" value="UniProtKB-SubCell"/>
</dbReference>
<comment type="caution">
    <text evidence="14">The sequence shown here is derived from an EMBL/GenBank/DDBJ whole genome shotgun (WGS) entry which is preliminary data.</text>
</comment>
<evidence type="ECO:0000256" key="6">
    <source>
        <dbReference type="ARBA" id="ARBA00022725"/>
    </source>
</evidence>
<keyword evidence="11" id="KW-0325">Glycoprotein</keyword>
<dbReference type="GO" id="GO:0005737">
    <property type="term" value="C:cytoplasm"/>
    <property type="evidence" value="ECO:0007669"/>
    <property type="project" value="TreeGrafter"/>
</dbReference>
<dbReference type="GO" id="GO:0005044">
    <property type="term" value="F:scavenger receptor activity"/>
    <property type="evidence" value="ECO:0007669"/>
    <property type="project" value="TreeGrafter"/>
</dbReference>
<keyword evidence="3" id="KW-1003">Cell membrane</keyword>
<dbReference type="InterPro" id="IPR002159">
    <property type="entry name" value="CD36_fam"/>
</dbReference>
<keyword evidence="10" id="KW-0675">Receptor</keyword>
<comment type="subcellular location">
    <subcellularLocation>
        <location evidence="1">Cell membrane</location>
        <topology evidence="1">Multi-pass membrane protein</topology>
    </subcellularLocation>
</comment>
<evidence type="ECO:0000256" key="9">
    <source>
        <dbReference type="ARBA" id="ARBA00023157"/>
    </source>
</evidence>
<keyword evidence="4" id="KW-0716">Sensory transduction</keyword>
<name>A0AAW1DDQ3_9HEMI</name>
<evidence type="ECO:0000256" key="5">
    <source>
        <dbReference type="ARBA" id="ARBA00022692"/>
    </source>
</evidence>
<dbReference type="GO" id="GO:0071897">
    <property type="term" value="P:DNA biosynthetic process"/>
    <property type="evidence" value="ECO:0007669"/>
    <property type="project" value="UniProtKB-ARBA"/>
</dbReference>
<evidence type="ECO:0000313" key="15">
    <source>
        <dbReference type="Proteomes" id="UP001461498"/>
    </source>
</evidence>
<proteinExistence type="inferred from homology"/>
<dbReference type="GO" id="GO:0007608">
    <property type="term" value="P:sensory perception of smell"/>
    <property type="evidence" value="ECO:0007669"/>
    <property type="project" value="UniProtKB-KW"/>
</dbReference>
<keyword evidence="6" id="KW-0552">Olfaction</keyword>
<sequence>MVMTVEREKPGALPMISKALPALFNSPSTIFLTARLMDILFEGVPINCTSKDFGPKAICTMIRANPKGLKQQGEDIFLFSFFGMKNGSIEDGRFTVKRGIQNPKDVGKVVAFNGKPALEVWSGPECNAFQGTDSTIFPPFISEEDELASFAPDLCRSMGAKFKKYESYKGIDVFYYTASLGDMSSNEEEKCFCPTPDTCLKKGAFDITKCVGAPITLTLPHFYDADPSYLNEVDGLHPEEDKHQIFIYFEPVCKHNFFFILFLSYKLGLLLMQITGTPLAARKRLQFNMRIHPIKKVALMKNLPEAMIPLFWVEEGLELSQEFIDILDAKLFRSMRIVGVSKWVLMLLGLAMVAGGVMLHYYRQKSIGITTDNKKNHPKTVQNLYSMPINMEEEEIELPEMEEKPNPILKSEVECTLKKLKNGKTGGLDNIVNEQLKYGGERLTQELCYLFNKCLEDQKVPNSWLESKLILLFKKGDKFNIRNYRPINLLSVLYKCFMAILTRRINKQLDAISPVDQVGFKRNFSTSDAILVIQQLIARAQQYQFPLVLLFIDFEKAFDSVYTHSILKSLINNKIGEEIIKLIEYVYRRATMKIKVGNMSRSIELNRGLRQGDVPSAKFFGCVLEEAFRKCEWESYGININGERLNKMKFADDVVLIGKSMSEIECMLNELTEEAKKLGLNINPGKTKLLKINNYESIKIKVKNEEIEEVEEFVYLGQLVAKEDPMGREIKRRIRLSWAAYNRHRKLFRSGVKMETKAKLWNSVVKPVLIYGSETWCLTNQSIDKLRKTVRRMERSMLKVGRRERKTNRWVRQQTGLEDVAKVIMEKKWRWAGHIVRSEDNRWAKKIIEWYPRDMSRRRGRPKLSWDMEMRRCCGGSTWQRVAHDRMEWSRMGEVYRAAWLPPE</sequence>
<accession>A0AAW1DDQ3</accession>
<evidence type="ECO:0000256" key="1">
    <source>
        <dbReference type="ARBA" id="ARBA00004651"/>
    </source>
</evidence>
<dbReference type="Pfam" id="PF00078">
    <property type="entry name" value="RVT_1"/>
    <property type="match status" value="1"/>
</dbReference>
<evidence type="ECO:0000256" key="12">
    <source>
        <dbReference type="SAM" id="Phobius"/>
    </source>
</evidence>
<dbReference type="AlphaFoldDB" id="A0AAW1DDQ3"/>
<organism evidence="14 15">
    <name type="scientific">Rhynocoris fuscipes</name>
    <dbReference type="NCBI Taxonomy" id="488301"/>
    <lineage>
        <taxon>Eukaryota</taxon>
        <taxon>Metazoa</taxon>
        <taxon>Ecdysozoa</taxon>
        <taxon>Arthropoda</taxon>
        <taxon>Hexapoda</taxon>
        <taxon>Insecta</taxon>
        <taxon>Pterygota</taxon>
        <taxon>Neoptera</taxon>
        <taxon>Paraneoptera</taxon>
        <taxon>Hemiptera</taxon>
        <taxon>Heteroptera</taxon>
        <taxon>Panheteroptera</taxon>
        <taxon>Cimicomorpha</taxon>
        <taxon>Reduviidae</taxon>
        <taxon>Harpactorinae</taxon>
        <taxon>Harpactorini</taxon>
        <taxon>Rhynocoris</taxon>
    </lineage>
</organism>
<gene>
    <name evidence="14" type="ORF">O3M35_007061</name>
</gene>
<evidence type="ECO:0000256" key="11">
    <source>
        <dbReference type="ARBA" id="ARBA00023180"/>
    </source>
</evidence>
<evidence type="ECO:0000256" key="10">
    <source>
        <dbReference type="ARBA" id="ARBA00023170"/>
    </source>
</evidence>
<feature type="domain" description="Reverse transcriptase" evidence="13">
    <location>
        <begin position="453"/>
        <end position="720"/>
    </location>
</feature>
<dbReference type="Proteomes" id="UP001461498">
    <property type="component" value="Unassembled WGS sequence"/>
</dbReference>
<dbReference type="Pfam" id="PF01130">
    <property type="entry name" value="CD36"/>
    <property type="match status" value="2"/>
</dbReference>
<dbReference type="InterPro" id="IPR043502">
    <property type="entry name" value="DNA/RNA_pol_sf"/>
</dbReference>
<dbReference type="SUPFAM" id="SSF56672">
    <property type="entry name" value="DNA/RNA polymerases"/>
    <property type="match status" value="1"/>
</dbReference>
<dbReference type="InterPro" id="IPR000477">
    <property type="entry name" value="RT_dom"/>
</dbReference>
<keyword evidence="15" id="KW-1185">Reference proteome</keyword>
<dbReference type="PRINTS" id="PR01609">
    <property type="entry name" value="CD36FAMILY"/>
</dbReference>
<keyword evidence="9" id="KW-1015">Disulfide bond</keyword>
<keyword evidence="8 12" id="KW-0472">Membrane</keyword>
<dbReference type="CDD" id="cd01650">
    <property type="entry name" value="RT_nLTR_like"/>
    <property type="match status" value="1"/>
</dbReference>
<dbReference type="PANTHER" id="PTHR11923:SF69">
    <property type="entry name" value="SENSORY NEURON MEMBRANE PROTEIN 1"/>
    <property type="match status" value="1"/>
</dbReference>
<evidence type="ECO:0000313" key="14">
    <source>
        <dbReference type="EMBL" id="KAK9507147.1"/>
    </source>
</evidence>
<feature type="transmembrane region" description="Helical" evidence="12">
    <location>
        <begin position="343"/>
        <end position="362"/>
    </location>
</feature>
<dbReference type="PROSITE" id="PS50878">
    <property type="entry name" value="RT_POL"/>
    <property type="match status" value="1"/>
</dbReference>
<evidence type="ECO:0000256" key="2">
    <source>
        <dbReference type="ARBA" id="ARBA00010532"/>
    </source>
</evidence>
<evidence type="ECO:0000256" key="3">
    <source>
        <dbReference type="ARBA" id="ARBA00022475"/>
    </source>
</evidence>
<keyword evidence="7 12" id="KW-1133">Transmembrane helix</keyword>